<accession>Q7M0S3</accession>
<dbReference type="PIR" id="S78590">
    <property type="entry name" value="S78590"/>
</dbReference>
<keyword id="KW-0903">Direct protein sequencing</keyword>
<name>Q7M0S3_9CYAN</name>
<evidence type="ECO:0000313" key="1">
    <source>
        <dbReference type="PIR" id="S78590"/>
    </source>
</evidence>
<proteinExistence type="evidence at protein level"/>
<protein>
    <submittedName>
        <fullName evidence="1">Rod-core linker protein L(RC)28</fullName>
    </submittedName>
</protein>
<dbReference type="AlphaFoldDB" id="Q7M0S3"/>
<sequence>AIPLLEYTPISQNQRVASLEVPGDEQPRTFSTDN</sequence>
<feature type="non-terminal residue" evidence="1">
    <location>
        <position position="34"/>
    </location>
</feature>
<reference evidence="1" key="1">
    <citation type="journal article" date="1992" name="FEBS Lett.">
        <title>Three C-phycoerythrin-associated linker polypeptides in the phycobilisome of green-light-grown Calothrix sp. PCC 7601 (cyanobacteria).</title>
        <authorList>
            <person name="Glauser M."/>
            <person name="Sidler W.A."/>
            <person name="Graham K.W."/>
            <person name="Bryant D.A."/>
            <person name="Frank G."/>
            <person name="Wehrli E."/>
            <person name="Zuber H."/>
        </authorList>
    </citation>
    <scope>PROTEIN SEQUENCE</scope>
</reference>
<feature type="non-terminal residue" evidence="1">
    <location>
        <position position="1"/>
    </location>
</feature>
<organism evidence="1">
    <name type="scientific">Calothrix sp</name>
    <dbReference type="NCBI Taxonomy" id="1187"/>
    <lineage>
        <taxon>Bacteria</taxon>
        <taxon>Bacillati</taxon>
        <taxon>Cyanobacteriota</taxon>
        <taxon>Cyanophyceae</taxon>
        <taxon>Nostocales</taxon>
        <taxon>Calotrichaceae</taxon>
        <taxon>Calothrix</taxon>
    </lineage>
</organism>